<feature type="transmembrane region" description="Helical" evidence="2">
    <location>
        <begin position="6"/>
        <end position="24"/>
    </location>
</feature>
<keyword evidence="2" id="KW-1133">Transmembrane helix</keyword>
<keyword evidence="2" id="KW-0472">Membrane</keyword>
<dbReference type="RefSeq" id="WP_199041567.1">
    <property type="nucleotide sequence ID" value="NZ_JAELXS010000019.1"/>
</dbReference>
<comment type="caution">
    <text evidence="3">The sequence shown here is derived from an EMBL/GenBank/DDBJ whole genome shotgun (WGS) entry which is preliminary data.</text>
</comment>
<accession>A0ABS0XUF6</accession>
<reference evidence="4" key="1">
    <citation type="submission" date="2020-12" db="EMBL/GenBank/DDBJ databases">
        <title>Hymenobacter sp.</title>
        <authorList>
            <person name="Kim M.K."/>
        </authorList>
    </citation>
    <scope>NUCLEOTIDE SEQUENCE [LARGE SCALE GENOMIC DNA]</scope>
    <source>
        <strain evidence="4">BT553</strain>
    </source>
</reference>
<protein>
    <submittedName>
        <fullName evidence="3">Uncharacterized protein</fullName>
    </submittedName>
</protein>
<evidence type="ECO:0000313" key="3">
    <source>
        <dbReference type="EMBL" id="MBJ6123667.1"/>
    </source>
</evidence>
<evidence type="ECO:0000256" key="1">
    <source>
        <dbReference type="SAM" id="MobiDB-lite"/>
    </source>
</evidence>
<proteinExistence type="predicted"/>
<gene>
    <name evidence="3" type="ORF">JAO74_17980</name>
</gene>
<dbReference type="Proteomes" id="UP000640426">
    <property type="component" value="Unassembled WGS sequence"/>
</dbReference>
<keyword evidence="4" id="KW-1185">Reference proteome</keyword>
<feature type="compositionally biased region" description="Low complexity" evidence="1">
    <location>
        <begin position="60"/>
        <end position="69"/>
    </location>
</feature>
<sequence>MADRRILYGLAIGLAIMLAMVWWATHRDRHAQEAGGSSIRVVSSRVGRAFAETSDRASNGTSPSSPTGSLDMANLTVNERSEALDHRPRDPVWSAKTEATLGDQLRDSGIAPGEIRCADTLCLVKGTVATTSPADRQRVVDQLVRGRLHAAYERAGIAPMQAINIDADDAGTISFTEYVQRK</sequence>
<dbReference type="EMBL" id="JAELXS010000019">
    <property type="protein sequence ID" value="MBJ6123667.1"/>
    <property type="molecule type" value="Genomic_DNA"/>
</dbReference>
<organism evidence="3 4">
    <name type="scientific">Sphingomonas mollis</name>
    <dbReference type="NCBI Taxonomy" id="2795726"/>
    <lineage>
        <taxon>Bacteria</taxon>
        <taxon>Pseudomonadati</taxon>
        <taxon>Pseudomonadota</taxon>
        <taxon>Alphaproteobacteria</taxon>
        <taxon>Sphingomonadales</taxon>
        <taxon>Sphingomonadaceae</taxon>
        <taxon>Sphingomonas</taxon>
    </lineage>
</organism>
<evidence type="ECO:0000256" key="2">
    <source>
        <dbReference type="SAM" id="Phobius"/>
    </source>
</evidence>
<evidence type="ECO:0000313" key="4">
    <source>
        <dbReference type="Proteomes" id="UP000640426"/>
    </source>
</evidence>
<keyword evidence="2" id="KW-0812">Transmembrane</keyword>
<feature type="region of interest" description="Disordered" evidence="1">
    <location>
        <begin position="52"/>
        <end position="72"/>
    </location>
</feature>
<name>A0ABS0XUF6_9SPHN</name>